<dbReference type="RefSeq" id="WP_344126464.1">
    <property type="nucleotide sequence ID" value="NZ_BAAARA010000002.1"/>
</dbReference>
<name>A0ABP5SLJ0_9PSEU</name>
<dbReference type="PROSITE" id="PS50943">
    <property type="entry name" value="HTH_CROC1"/>
    <property type="match status" value="1"/>
</dbReference>
<organism evidence="2 3">
    <name type="scientific">Saccharopolyspora halophila</name>
    <dbReference type="NCBI Taxonomy" id="405551"/>
    <lineage>
        <taxon>Bacteria</taxon>
        <taxon>Bacillati</taxon>
        <taxon>Actinomycetota</taxon>
        <taxon>Actinomycetes</taxon>
        <taxon>Pseudonocardiales</taxon>
        <taxon>Pseudonocardiaceae</taxon>
        <taxon>Saccharopolyspora</taxon>
    </lineage>
</organism>
<dbReference type="InterPro" id="IPR001387">
    <property type="entry name" value="Cro/C1-type_HTH"/>
</dbReference>
<gene>
    <name evidence="2" type="ORF">GCM10009854_07080</name>
</gene>
<evidence type="ECO:0000313" key="3">
    <source>
        <dbReference type="Proteomes" id="UP001501218"/>
    </source>
</evidence>
<comment type="caution">
    <text evidence="2">The sequence shown here is derived from an EMBL/GenBank/DDBJ whole genome shotgun (WGS) entry which is preliminary data.</text>
</comment>
<proteinExistence type="predicted"/>
<evidence type="ECO:0000259" key="1">
    <source>
        <dbReference type="PROSITE" id="PS50943"/>
    </source>
</evidence>
<dbReference type="CDD" id="cd00093">
    <property type="entry name" value="HTH_XRE"/>
    <property type="match status" value="1"/>
</dbReference>
<dbReference type="EMBL" id="BAAARA010000002">
    <property type="protein sequence ID" value="GAA2334116.1"/>
    <property type="molecule type" value="Genomic_DNA"/>
</dbReference>
<dbReference type="Pfam" id="PF13560">
    <property type="entry name" value="HTH_31"/>
    <property type="match status" value="1"/>
</dbReference>
<feature type="domain" description="HTH cro/C1-type" evidence="1">
    <location>
        <begin position="16"/>
        <end position="70"/>
    </location>
</feature>
<dbReference type="InterPro" id="IPR010982">
    <property type="entry name" value="Lambda_DNA-bd_dom_sf"/>
</dbReference>
<keyword evidence="3" id="KW-1185">Reference proteome</keyword>
<accession>A0ABP5SLJ0</accession>
<sequence length="282" mass="30703">MAVTATTQTRALGLRLREIRESAGLSTRALATRLGIDRSTISRWESGNRVPGTAEVARALDACGVTGDARDETLNLSRGQHEPQWLAVSAGDRSRQLSALIDLERKARRITNVSPSLIPGLLQTSDYARAIMRAAEVPPGEIETRVATRIGRQEIITGRQPVELHALIGEAALWQHIGGATVLADQLRSLLDLSRYEHVTVQVIPAKAGWNPALEGQFVFLESSLYPPMVHIENRRAGLFFHEDADTAEYRSAVETVEKTAMSPAASVELIAGVIKELETTA</sequence>
<reference evidence="3" key="1">
    <citation type="journal article" date="2019" name="Int. J. Syst. Evol. Microbiol.">
        <title>The Global Catalogue of Microorganisms (GCM) 10K type strain sequencing project: providing services to taxonomists for standard genome sequencing and annotation.</title>
        <authorList>
            <consortium name="The Broad Institute Genomics Platform"/>
            <consortium name="The Broad Institute Genome Sequencing Center for Infectious Disease"/>
            <person name="Wu L."/>
            <person name="Ma J."/>
        </authorList>
    </citation>
    <scope>NUCLEOTIDE SEQUENCE [LARGE SCALE GENOMIC DNA]</scope>
    <source>
        <strain evidence="3">JCM 16221</strain>
    </source>
</reference>
<dbReference type="SUPFAM" id="SSF47413">
    <property type="entry name" value="lambda repressor-like DNA-binding domains"/>
    <property type="match status" value="1"/>
</dbReference>
<dbReference type="Pfam" id="PF19054">
    <property type="entry name" value="DUF5753"/>
    <property type="match status" value="1"/>
</dbReference>
<dbReference type="Proteomes" id="UP001501218">
    <property type="component" value="Unassembled WGS sequence"/>
</dbReference>
<protein>
    <submittedName>
        <fullName evidence="2">Helix-turn-helix transcriptional regulator</fullName>
    </submittedName>
</protein>
<dbReference type="SMART" id="SM00530">
    <property type="entry name" value="HTH_XRE"/>
    <property type="match status" value="1"/>
</dbReference>
<evidence type="ECO:0000313" key="2">
    <source>
        <dbReference type="EMBL" id="GAA2334116.1"/>
    </source>
</evidence>
<dbReference type="Gene3D" id="1.10.260.40">
    <property type="entry name" value="lambda repressor-like DNA-binding domains"/>
    <property type="match status" value="1"/>
</dbReference>
<dbReference type="InterPro" id="IPR043917">
    <property type="entry name" value="DUF5753"/>
</dbReference>